<dbReference type="EMBL" id="JABEXW010000250">
    <property type="protein sequence ID" value="KAF4967184.1"/>
    <property type="molecule type" value="Genomic_DNA"/>
</dbReference>
<dbReference type="OrthoDB" id="545169at2759"/>
<dbReference type="PANTHER" id="PTHR36124">
    <property type="match status" value="1"/>
</dbReference>
<name>A0A8H4TZY6_9HYPO</name>
<proteinExistence type="predicted"/>
<evidence type="ECO:0000313" key="2">
    <source>
        <dbReference type="EMBL" id="KAF4967184.1"/>
    </source>
</evidence>
<dbReference type="Pfam" id="PF09995">
    <property type="entry name" value="MPAB_Lcp_cat"/>
    <property type="match status" value="1"/>
</dbReference>
<protein>
    <recommendedName>
        <fullName evidence="1">ER-bound oxygenase mpaB/mpaB'/Rubber oxygenase catalytic domain-containing protein</fullName>
    </recommendedName>
</protein>
<evidence type="ECO:0000259" key="1">
    <source>
        <dbReference type="Pfam" id="PF09995"/>
    </source>
</evidence>
<dbReference type="PANTHER" id="PTHR36124:SF1">
    <property type="entry name" value="ER-BOUND OXYGENASE MPAB_MPAB'_RUBBER OXYGENASE CATALYTIC DOMAIN-CONTAINING PROTEIN"/>
    <property type="match status" value="1"/>
</dbReference>
<keyword evidence="3" id="KW-1185">Reference proteome</keyword>
<reference evidence="2" key="2">
    <citation type="submission" date="2020-05" db="EMBL/GenBank/DDBJ databases">
        <authorList>
            <person name="Kim H.-S."/>
            <person name="Proctor R.H."/>
            <person name="Brown D.W."/>
        </authorList>
    </citation>
    <scope>NUCLEOTIDE SEQUENCE</scope>
    <source>
        <strain evidence="2">NRRL 20472</strain>
    </source>
</reference>
<accession>A0A8H4TZY6</accession>
<dbReference type="GO" id="GO:0016491">
    <property type="term" value="F:oxidoreductase activity"/>
    <property type="evidence" value="ECO:0007669"/>
    <property type="project" value="InterPro"/>
</dbReference>
<comment type="caution">
    <text evidence="2">The sequence shown here is derived from an EMBL/GenBank/DDBJ whole genome shotgun (WGS) entry which is preliminary data.</text>
</comment>
<sequence length="436" mass="49179">MESHISLADLNSNASASESLHTDSSVIFAPTSWSGPIILGVFLGYVTLCSLVRFSRVNSLQSRLGFKDRASLSRMTNQDAFEIVNSIAQFDFPLFYDLAVRLALFETYAVTRVAHVLYGGSDLNNRQKAPKRYADTEVVYVCFANFPPTSPVLSKAVARTNYLHAPYIKSGKIQQQDLLYVLYASFAEPIRFLSLYEYRKLTDMEVAGLATLWKYVADMMEIDYKTVLQKDEWTDGIEFFEDLARFGGDYEDKNLRPTEEIHALGQVLMDLLLQSYPKILTPVGYPAACVLMGPRLRRAFGFHEPGLGITALTYSLLLIRKLVVRFLCLPRINRAVYLSQPDEQTGRMYSYHYMKEPFYVPPTFWQRWNPEALITRLSGGLLPGDGGARMKPEGFLFEDLGPDRVVGQGVEETRDLEEVAKSKAFAGCTYKSAVNA</sequence>
<dbReference type="AlphaFoldDB" id="A0A8H4TZY6"/>
<feature type="domain" description="ER-bound oxygenase mpaB/mpaB'/Rubber oxygenase catalytic" evidence="1">
    <location>
        <begin position="171"/>
        <end position="303"/>
    </location>
</feature>
<reference evidence="2" key="1">
    <citation type="journal article" date="2020" name="BMC Genomics">
        <title>Correction to: Identification and distribution of gene clusters required for synthesis of sphingolipid metabolism inhibitors in diverse species of the filamentous fungus Fusarium.</title>
        <authorList>
            <person name="Kim H.S."/>
            <person name="Lohmar J.M."/>
            <person name="Busman M."/>
            <person name="Brown D.W."/>
            <person name="Naumann T.A."/>
            <person name="Divon H.H."/>
            <person name="Lysoe E."/>
            <person name="Uhlig S."/>
            <person name="Proctor R.H."/>
        </authorList>
    </citation>
    <scope>NUCLEOTIDE SEQUENCE</scope>
    <source>
        <strain evidence="2">NRRL 20472</strain>
    </source>
</reference>
<dbReference type="InterPro" id="IPR018713">
    <property type="entry name" value="MPAB/Lcp_cat_dom"/>
</dbReference>
<organism evidence="2 3">
    <name type="scientific">Fusarium sarcochroum</name>
    <dbReference type="NCBI Taxonomy" id="1208366"/>
    <lineage>
        <taxon>Eukaryota</taxon>
        <taxon>Fungi</taxon>
        <taxon>Dikarya</taxon>
        <taxon>Ascomycota</taxon>
        <taxon>Pezizomycotina</taxon>
        <taxon>Sordariomycetes</taxon>
        <taxon>Hypocreomycetidae</taxon>
        <taxon>Hypocreales</taxon>
        <taxon>Nectriaceae</taxon>
        <taxon>Fusarium</taxon>
        <taxon>Fusarium lateritium species complex</taxon>
    </lineage>
</organism>
<dbReference type="Proteomes" id="UP000622797">
    <property type="component" value="Unassembled WGS sequence"/>
</dbReference>
<gene>
    <name evidence="2" type="ORF">FSARC_5217</name>
</gene>
<evidence type="ECO:0000313" key="3">
    <source>
        <dbReference type="Proteomes" id="UP000622797"/>
    </source>
</evidence>
<dbReference type="InterPro" id="IPR046366">
    <property type="entry name" value="MPAB"/>
</dbReference>